<accession>A0A9P6ME90</accession>
<gene>
    <name evidence="2" type="ORF">BGZ80_007592</name>
</gene>
<feature type="compositionally biased region" description="Polar residues" evidence="1">
    <location>
        <begin position="1"/>
        <end position="28"/>
    </location>
</feature>
<feature type="compositionally biased region" description="Low complexity" evidence="1">
    <location>
        <begin position="29"/>
        <end position="56"/>
    </location>
</feature>
<keyword evidence="3" id="KW-1185">Reference proteome</keyword>
<feature type="region of interest" description="Disordered" evidence="1">
    <location>
        <begin position="93"/>
        <end position="117"/>
    </location>
</feature>
<feature type="region of interest" description="Disordered" evidence="1">
    <location>
        <begin position="1"/>
        <end position="58"/>
    </location>
</feature>
<evidence type="ECO:0000256" key="1">
    <source>
        <dbReference type="SAM" id="MobiDB-lite"/>
    </source>
</evidence>
<feature type="region of interest" description="Disordered" evidence="1">
    <location>
        <begin position="164"/>
        <end position="198"/>
    </location>
</feature>
<comment type="caution">
    <text evidence="2">The sequence shown here is derived from an EMBL/GenBank/DDBJ whole genome shotgun (WGS) entry which is preliminary data.</text>
</comment>
<organism evidence="2 3">
    <name type="scientific">Entomortierella chlamydospora</name>
    <dbReference type="NCBI Taxonomy" id="101097"/>
    <lineage>
        <taxon>Eukaryota</taxon>
        <taxon>Fungi</taxon>
        <taxon>Fungi incertae sedis</taxon>
        <taxon>Mucoromycota</taxon>
        <taxon>Mortierellomycotina</taxon>
        <taxon>Mortierellomycetes</taxon>
        <taxon>Mortierellales</taxon>
        <taxon>Mortierellaceae</taxon>
        <taxon>Entomortierella</taxon>
    </lineage>
</organism>
<dbReference type="AlphaFoldDB" id="A0A9P6ME90"/>
<feature type="compositionally biased region" description="Low complexity" evidence="1">
    <location>
        <begin position="166"/>
        <end position="184"/>
    </location>
</feature>
<proteinExistence type="predicted"/>
<evidence type="ECO:0000313" key="2">
    <source>
        <dbReference type="EMBL" id="KAF9995166.1"/>
    </source>
</evidence>
<feature type="region of interest" description="Disordered" evidence="1">
    <location>
        <begin position="224"/>
        <end position="247"/>
    </location>
</feature>
<protein>
    <submittedName>
        <fullName evidence="2">Uncharacterized protein</fullName>
    </submittedName>
</protein>
<name>A0A9P6ME90_9FUNG</name>
<evidence type="ECO:0000313" key="3">
    <source>
        <dbReference type="Proteomes" id="UP000703661"/>
    </source>
</evidence>
<reference evidence="2" key="1">
    <citation type="journal article" date="2020" name="Fungal Divers.">
        <title>Resolving the Mortierellaceae phylogeny through synthesis of multi-gene phylogenetics and phylogenomics.</title>
        <authorList>
            <person name="Vandepol N."/>
            <person name="Liber J."/>
            <person name="Desiro A."/>
            <person name="Na H."/>
            <person name="Kennedy M."/>
            <person name="Barry K."/>
            <person name="Grigoriev I.V."/>
            <person name="Miller A.N."/>
            <person name="O'Donnell K."/>
            <person name="Stajich J.E."/>
            <person name="Bonito G."/>
        </authorList>
    </citation>
    <scope>NUCLEOTIDE SEQUENCE</scope>
    <source>
        <strain evidence="2">NRRL 2769</strain>
    </source>
</reference>
<dbReference type="Proteomes" id="UP000703661">
    <property type="component" value="Unassembled WGS sequence"/>
</dbReference>
<dbReference type="EMBL" id="JAAAID010003910">
    <property type="protein sequence ID" value="KAF9995166.1"/>
    <property type="molecule type" value="Genomic_DNA"/>
</dbReference>
<sequence length="293" mass="30911">MASAIYQSRSNTAFSSKTLKSGTTAGVPTSSRYNSTNTSSTASTTKHAHSLSSTSTISYPHPSIHPPLRLLTSATCLETLTCLVSAQSPPHSPTFTAMGLPKSTSPGSGGSGSRASSILDGIQSALGGALGASSSSPPSASGTLKSSYSAAQESLADFSIPASKRSTNVSTAASSYTSSNQQSSKIETSPDDPQMGVARSRSNYVSFPNFDDIDFVDVAMVEDREEDDDDDHPDWYGPDSPPEGQRPTVLEEKMIRPHQIDSRIGVGMPTTPSQHWLLQLENFHELHVNGVQV</sequence>